<gene>
    <name evidence="2" type="ORF">pEaSNUABM5_00320</name>
</gene>
<sequence>MNDQMASAVVEIRAVTREPESIDSVTDMHHVVISMHERIVESSYVVRCTLSGVSSKGHQIACIVNVRPIGIKPEAELQYMLRRVCRHLKRMANERNLGFTVSHSTYDLFVAQEHKNVKERKSPKAPRANRREHSTHTTFAAGVLAGI</sequence>
<name>A0A7T8EQE5_9CAUD</name>
<evidence type="ECO:0000313" key="3">
    <source>
        <dbReference type="Proteomes" id="UP000596123"/>
    </source>
</evidence>
<dbReference type="EMBL" id="MW366843">
    <property type="protein sequence ID" value="QQO90462.1"/>
    <property type="molecule type" value="Genomic_DNA"/>
</dbReference>
<reference evidence="2 3" key="1">
    <citation type="submission" date="2020-12" db="EMBL/GenBank/DDBJ databases">
        <title>Complete genome sequence of Erwinia phage pEa_SNUABM_5.</title>
        <authorList>
            <person name="Kim S.G."/>
            <person name="Lee S.B."/>
            <person name="Kwon J."/>
            <person name="Park S.C."/>
        </authorList>
    </citation>
    <scope>NUCLEOTIDE SEQUENCE [LARGE SCALE GENOMIC DNA]</scope>
</reference>
<dbReference type="Proteomes" id="UP000596123">
    <property type="component" value="Segment"/>
</dbReference>
<protein>
    <submittedName>
        <fullName evidence="2">Uncharacterized protein</fullName>
    </submittedName>
</protein>
<organism evidence="2 3">
    <name type="scientific">Erwinia phage pEa_SNUABM_5</name>
    <dbReference type="NCBI Taxonomy" id="2797313"/>
    <lineage>
        <taxon>Viruses</taxon>
        <taxon>Duplodnaviria</taxon>
        <taxon>Heunggongvirae</taxon>
        <taxon>Uroviricota</taxon>
        <taxon>Caudoviricetes</taxon>
        <taxon>Rivsvirus</taxon>
        <taxon>Rivsvirus SNUABM5</taxon>
    </lineage>
</organism>
<keyword evidence="3" id="KW-1185">Reference proteome</keyword>
<feature type="region of interest" description="Disordered" evidence="1">
    <location>
        <begin position="115"/>
        <end position="135"/>
    </location>
</feature>
<evidence type="ECO:0000313" key="2">
    <source>
        <dbReference type="EMBL" id="QQO90462.1"/>
    </source>
</evidence>
<proteinExistence type="predicted"/>
<accession>A0A7T8EQE5</accession>
<evidence type="ECO:0000256" key="1">
    <source>
        <dbReference type="SAM" id="MobiDB-lite"/>
    </source>
</evidence>